<evidence type="ECO:0000256" key="5">
    <source>
        <dbReference type="ARBA" id="ARBA00022793"/>
    </source>
</evidence>
<dbReference type="EC" id="4.1.1.65" evidence="3"/>
<evidence type="ECO:0000256" key="8">
    <source>
        <dbReference type="ARBA" id="ARBA00023239"/>
    </source>
</evidence>
<evidence type="ECO:0000256" key="7">
    <source>
        <dbReference type="ARBA" id="ARBA00023209"/>
    </source>
</evidence>
<keyword evidence="4" id="KW-0444">Lipid biosynthesis</keyword>
<dbReference type="InterPro" id="IPR003817">
    <property type="entry name" value="PS_Dcarbxylase"/>
</dbReference>
<name>A0AAN6YV27_9PEZI</name>
<reference evidence="12" key="1">
    <citation type="journal article" date="2023" name="Mol. Phylogenet. Evol.">
        <title>Genome-scale phylogeny and comparative genomics of the fungal order Sordariales.</title>
        <authorList>
            <person name="Hensen N."/>
            <person name="Bonometti L."/>
            <person name="Westerberg I."/>
            <person name="Brannstrom I.O."/>
            <person name="Guillou S."/>
            <person name="Cros-Aarteil S."/>
            <person name="Calhoun S."/>
            <person name="Haridas S."/>
            <person name="Kuo A."/>
            <person name="Mondo S."/>
            <person name="Pangilinan J."/>
            <person name="Riley R."/>
            <person name="LaButti K."/>
            <person name="Andreopoulos B."/>
            <person name="Lipzen A."/>
            <person name="Chen C."/>
            <person name="Yan M."/>
            <person name="Daum C."/>
            <person name="Ng V."/>
            <person name="Clum A."/>
            <person name="Steindorff A."/>
            <person name="Ohm R.A."/>
            <person name="Martin F."/>
            <person name="Silar P."/>
            <person name="Natvig D.O."/>
            <person name="Lalanne C."/>
            <person name="Gautier V."/>
            <person name="Ament-Velasquez S.L."/>
            <person name="Kruys A."/>
            <person name="Hutchinson M.I."/>
            <person name="Powell A.J."/>
            <person name="Barry K."/>
            <person name="Miller A.N."/>
            <person name="Grigoriev I.V."/>
            <person name="Debuchy R."/>
            <person name="Gladieux P."/>
            <person name="Hiltunen Thoren M."/>
            <person name="Johannesson H."/>
        </authorList>
    </citation>
    <scope>NUCLEOTIDE SEQUENCE</scope>
    <source>
        <strain evidence="12">CBS 508.74</strain>
    </source>
</reference>
<dbReference type="GeneID" id="89940802"/>
<dbReference type="GO" id="GO:0004609">
    <property type="term" value="F:phosphatidylserine decarboxylase activity"/>
    <property type="evidence" value="ECO:0007669"/>
    <property type="project" value="UniProtKB-EC"/>
</dbReference>
<evidence type="ECO:0000256" key="2">
    <source>
        <dbReference type="ARBA" id="ARBA00005189"/>
    </source>
</evidence>
<proteinExistence type="predicted"/>
<dbReference type="RefSeq" id="XP_064672417.1">
    <property type="nucleotide sequence ID" value="XM_064816677.1"/>
</dbReference>
<gene>
    <name evidence="12" type="ORF">N656DRAFT_788241</name>
</gene>
<keyword evidence="8" id="KW-0456">Lyase</keyword>
<evidence type="ECO:0000256" key="11">
    <source>
        <dbReference type="ARBA" id="ARBA00024326"/>
    </source>
</evidence>
<evidence type="ECO:0000256" key="4">
    <source>
        <dbReference type="ARBA" id="ARBA00022516"/>
    </source>
</evidence>
<evidence type="ECO:0000256" key="9">
    <source>
        <dbReference type="ARBA" id="ARBA00023264"/>
    </source>
</evidence>
<dbReference type="Pfam" id="PF02666">
    <property type="entry name" value="PS_Dcarbxylase"/>
    <property type="match status" value="1"/>
</dbReference>
<dbReference type="Proteomes" id="UP001302812">
    <property type="component" value="Unassembled WGS sequence"/>
</dbReference>
<organism evidence="12 13">
    <name type="scientific">Canariomyces notabilis</name>
    <dbReference type="NCBI Taxonomy" id="2074819"/>
    <lineage>
        <taxon>Eukaryota</taxon>
        <taxon>Fungi</taxon>
        <taxon>Dikarya</taxon>
        <taxon>Ascomycota</taxon>
        <taxon>Pezizomycotina</taxon>
        <taxon>Sordariomycetes</taxon>
        <taxon>Sordariomycetidae</taxon>
        <taxon>Sordariales</taxon>
        <taxon>Chaetomiaceae</taxon>
        <taxon>Canariomyces</taxon>
    </lineage>
</organism>
<dbReference type="PANTHER" id="PTHR10067:SF11">
    <property type="entry name" value="PHOSPHATIDYLSERINE DECARBOXYLASE"/>
    <property type="match status" value="1"/>
</dbReference>
<keyword evidence="5" id="KW-0210">Decarboxylase</keyword>
<comment type="cofactor">
    <cofactor evidence="1">
        <name>pyruvate</name>
        <dbReference type="ChEBI" id="CHEBI:15361"/>
    </cofactor>
</comment>
<evidence type="ECO:0000313" key="12">
    <source>
        <dbReference type="EMBL" id="KAK4114847.1"/>
    </source>
</evidence>
<keyword evidence="13" id="KW-1185">Reference proteome</keyword>
<evidence type="ECO:0000256" key="10">
    <source>
        <dbReference type="ARBA" id="ARBA00023317"/>
    </source>
</evidence>
<dbReference type="EMBL" id="MU853336">
    <property type="protein sequence ID" value="KAK4114847.1"/>
    <property type="molecule type" value="Genomic_DNA"/>
</dbReference>
<evidence type="ECO:0000256" key="1">
    <source>
        <dbReference type="ARBA" id="ARBA00001928"/>
    </source>
</evidence>
<comment type="pathway">
    <text evidence="11">Phospholipid metabolism; phosphatidylethanolamine biosynthesis.</text>
</comment>
<evidence type="ECO:0000313" key="13">
    <source>
        <dbReference type="Proteomes" id="UP001302812"/>
    </source>
</evidence>
<keyword evidence="7" id="KW-0594">Phospholipid biosynthesis</keyword>
<keyword evidence="10" id="KW-0670">Pyruvate</keyword>
<dbReference type="AlphaFoldDB" id="A0AAN6YV27"/>
<protein>
    <recommendedName>
        <fullName evidence="3">phosphatidylserine decarboxylase</fullName>
        <ecNumber evidence="3">4.1.1.65</ecNumber>
    </recommendedName>
</protein>
<evidence type="ECO:0000256" key="3">
    <source>
        <dbReference type="ARBA" id="ARBA00012243"/>
    </source>
</evidence>
<dbReference type="InterPro" id="IPR033177">
    <property type="entry name" value="PSD-B"/>
</dbReference>
<keyword evidence="6" id="KW-0443">Lipid metabolism</keyword>
<evidence type="ECO:0000256" key="6">
    <source>
        <dbReference type="ARBA" id="ARBA00023098"/>
    </source>
</evidence>
<accession>A0AAN6YV27</accession>
<dbReference type="NCBIfam" id="TIGR00163">
    <property type="entry name" value="PS_decarb"/>
    <property type="match status" value="1"/>
</dbReference>
<sequence length="333" mass="38024">MEFTEILHRILHTILDYLMSWIHPNAQWGWMTCVRKTGRLEREQQPLLKKLKLLLLFNPVTEWIDTTHAMRLHLHSESLEQGKKEGTAESKKQIRKFVDTYGINMNDFEPSDVDKYSNFEEFFTRAHKPGSRPIHEPNNASKAVVVADSRAVVYESVAETARLWIKGSDFSITNLVMDTELGKQFSEGAVASFRLSPQDYHRYHSPVTGRIKLFRSVPGDYYQVDAIALHSKVDILTRNRREYVVVETEEFGDVLFVAIGATDVGSVKIHSRFQEQGAHIKKGDELGIFQFGGSSILVVFQKGRIRFDQDLVDLSKQRIQVAVEVGMSLGRAV</sequence>
<dbReference type="PANTHER" id="PTHR10067">
    <property type="entry name" value="PHOSPHATIDYLSERINE DECARBOXYLASE"/>
    <property type="match status" value="1"/>
</dbReference>
<comment type="pathway">
    <text evidence="2">Lipid metabolism.</text>
</comment>
<keyword evidence="9" id="KW-1208">Phospholipid metabolism</keyword>
<dbReference type="GO" id="GO:0046474">
    <property type="term" value="P:glycerophospholipid biosynthetic process"/>
    <property type="evidence" value="ECO:0007669"/>
    <property type="project" value="UniProtKB-ARBA"/>
</dbReference>
<comment type="caution">
    <text evidence="12">The sequence shown here is derived from an EMBL/GenBank/DDBJ whole genome shotgun (WGS) entry which is preliminary data.</text>
</comment>
<reference evidence="12" key="2">
    <citation type="submission" date="2023-05" db="EMBL/GenBank/DDBJ databases">
        <authorList>
            <consortium name="Lawrence Berkeley National Laboratory"/>
            <person name="Steindorff A."/>
            <person name="Hensen N."/>
            <person name="Bonometti L."/>
            <person name="Westerberg I."/>
            <person name="Brannstrom I.O."/>
            <person name="Guillou S."/>
            <person name="Cros-Aarteil S."/>
            <person name="Calhoun S."/>
            <person name="Haridas S."/>
            <person name="Kuo A."/>
            <person name="Mondo S."/>
            <person name="Pangilinan J."/>
            <person name="Riley R."/>
            <person name="Labutti K."/>
            <person name="Andreopoulos B."/>
            <person name="Lipzen A."/>
            <person name="Chen C."/>
            <person name="Yanf M."/>
            <person name="Daum C."/>
            <person name="Ng V."/>
            <person name="Clum A."/>
            <person name="Ohm R."/>
            <person name="Martin F."/>
            <person name="Silar P."/>
            <person name="Natvig D."/>
            <person name="Lalanne C."/>
            <person name="Gautier V."/>
            <person name="Ament-Velasquez S.L."/>
            <person name="Kruys A."/>
            <person name="Hutchinson M.I."/>
            <person name="Powell A.J."/>
            <person name="Barry K."/>
            <person name="Miller A.N."/>
            <person name="Grigoriev I.V."/>
            <person name="Debuchy R."/>
            <person name="Gladieux P."/>
            <person name="Thoren M.H."/>
            <person name="Johannesson H."/>
        </authorList>
    </citation>
    <scope>NUCLEOTIDE SEQUENCE</scope>
    <source>
        <strain evidence="12">CBS 508.74</strain>
    </source>
</reference>